<sequence>MKNEFKRLQGLFGVATPTVRLFEARMKLVSPKDRRGWELLICRLAFGYYDHLPKRYRKFIIRYLVHDRACYVRYLNEHTPLGSLRYPLTHPKLFLKMVHLLESDKEGGRMSYLHLASFLLIAFPIKNTLRTLAEYLRTYRHTPEELLQLLGKTEIWED</sequence>
<proteinExistence type="predicted"/>
<protein>
    <submittedName>
        <fullName evidence="1">Uncharacterized protein</fullName>
    </submittedName>
</protein>
<dbReference type="EMBL" id="FNVS01000026">
    <property type="protein sequence ID" value="SEG27647.1"/>
    <property type="molecule type" value="Genomic_DNA"/>
</dbReference>
<dbReference type="AlphaFoldDB" id="A0A8G2BZ27"/>
<evidence type="ECO:0000313" key="2">
    <source>
        <dbReference type="Proteomes" id="UP000236725"/>
    </source>
</evidence>
<dbReference type="RefSeq" id="WP_103984436.1">
    <property type="nucleotide sequence ID" value="NZ_FNVS01000026.1"/>
</dbReference>
<evidence type="ECO:0000313" key="1">
    <source>
        <dbReference type="EMBL" id="SEG27647.1"/>
    </source>
</evidence>
<accession>A0A8G2BZ27</accession>
<reference evidence="1 2" key="1">
    <citation type="submission" date="2016-10" db="EMBL/GenBank/DDBJ databases">
        <authorList>
            <person name="Varghese N."/>
            <person name="Submissions S."/>
        </authorList>
    </citation>
    <scope>NUCLEOTIDE SEQUENCE [LARGE SCALE GENOMIC DNA]</scope>
    <source>
        <strain evidence="1 2">DSM 29073</strain>
    </source>
</reference>
<keyword evidence="2" id="KW-1185">Reference proteome</keyword>
<gene>
    <name evidence="1" type="ORF">SAMN05444001_12626</name>
</gene>
<dbReference type="Proteomes" id="UP000236725">
    <property type="component" value="Unassembled WGS sequence"/>
</dbReference>
<organism evidence="1 2">
    <name type="scientific">Parabacteroides chinchillae</name>
    <dbReference type="NCBI Taxonomy" id="871327"/>
    <lineage>
        <taxon>Bacteria</taxon>
        <taxon>Pseudomonadati</taxon>
        <taxon>Bacteroidota</taxon>
        <taxon>Bacteroidia</taxon>
        <taxon>Bacteroidales</taxon>
        <taxon>Tannerellaceae</taxon>
        <taxon>Parabacteroides</taxon>
    </lineage>
</organism>
<comment type="caution">
    <text evidence="1">The sequence shown here is derived from an EMBL/GenBank/DDBJ whole genome shotgun (WGS) entry which is preliminary data.</text>
</comment>
<name>A0A8G2BZ27_9BACT</name>